<keyword evidence="1" id="KW-0067">ATP-binding</keyword>
<evidence type="ECO:0000313" key="2">
    <source>
        <dbReference type="Proteomes" id="UP000050164"/>
    </source>
</evidence>
<dbReference type="EMBL" id="CNFT01003873">
    <property type="protein sequence ID" value="CKV22292.1"/>
    <property type="molecule type" value="Genomic_DNA"/>
</dbReference>
<accession>A0A655AX05</accession>
<protein>
    <submittedName>
        <fullName evidence="1">Phosphate ABC transporter ATP-binding protein</fullName>
        <ecNumber evidence="1">3.6.3.27</ecNumber>
    </submittedName>
</protein>
<evidence type="ECO:0000313" key="1">
    <source>
        <dbReference type="EMBL" id="CKV22292.1"/>
    </source>
</evidence>
<keyword evidence="1" id="KW-0547">Nucleotide-binding</keyword>
<name>A0A655AX05_MYCTX</name>
<keyword evidence="1" id="KW-0378">Hydrolase</keyword>
<sequence length="52" mass="5719">MQQAARVSDQTAFFNLEAVGKPGRLVEIASTEKIFSNPNQKATEDYISGRFG</sequence>
<dbReference type="EC" id="3.6.3.27" evidence="1"/>
<organism evidence="1 2">
    <name type="scientific">Mycobacterium tuberculosis</name>
    <dbReference type="NCBI Taxonomy" id="1773"/>
    <lineage>
        <taxon>Bacteria</taxon>
        <taxon>Bacillati</taxon>
        <taxon>Actinomycetota</taxon>
        <taxon>Actinomycetes</taxon>
        <taxon>Mycobacteriales</taxon>
        <taxon>Mycobacteriaceae</taxon>
        <taxon>Mycobacterium</taxon>
        <taxon>Mycobacterium tuberculosis complex</taxon>
    </lineage>
</organism>
<dbReference type="GO" id="GO:0005524">
    <property type="term" value="F:ATP binding"/>
    <property type="evidence" value="ECO:0007669"/>
    <property type="project" value="UniProtKB-KW"/>
</dbReference>
<dbReference type="GO" id="GO:0016787">
    <property type="term" value="F:hydrolase activity"/>
    <property type="evidence" value="ECO:0007669"/>
    <property type="project" value="UniProtKB-KW"/>
</dbReference>
<reference evidence="1 2" key="1">
    <citation type="submission" date="2015-03" db="EMBL/GenBank/DDBJ databases">
        <authorList>
            <consortium name="Pathogen Informatics"/>
        </authorList>
    </citation>
    <scope>NUCLEOTIDE SEQUENCE [LARGE SCALE GENOMIC DNA]</scope>
    <source>
        <strain evidence="1 2">Bir 185</strain>
    </source>
</reference>
<gene>
    <name evidence="1" type="primary">phoT_2</name>
    <name evidence="1" type="ORF">ERS027659_05351</name>
</gene>
<proteinExistence type="predicted"/>
<dbReference type="AlphaFoldDB" id="A0A655AX05"/>
<dbReference type="Proteomes" id="UP000050164">
    <property type="component" value="Unassembled WGS sequence"/>
</dbReference>